<dbReference type="AlphaFoldDB" id="A0A2G2YTZ9"/>
<dbReference type="STRING" id="4072.A0A2G2YTZ9"/>
<dbReference type="CDD" id="cd09272">
    <property type="entry name" value="RNase_HI_RT_Ty1"/>
    <property type="match status" value="1"/>
</dbReference>
<name>A0A2G2YTZ9_CAPAN</name>
<sequence length="201" mass="22344">MSVGVSNMGLGLGAKSCPKSRDKVRVGSWVGSLSWVSRSGLGLDLRVDVGCQYRIPSRKSGSDLESRVRLRNLGPISSRESRSSLKSGPRSVPGLEVKVRPRVGSRGLVSSQELGSGFGLESRVRVSQSAIFLTKDQMFHERTKHIDVRYYFVREIICRGDIMVRKISTHDNPADMMTKNYQVRSLSIARTWLVSAVKMFP</sequence>
<keyword evidence="2" id="KW-1185">Reference proteome</keyword>
<evidence type="ECO:0000313" key="2">
    <source>
        <dbReference type="Proteomes" id="UP000222542"/>
    </source>
</evidence>
<protein>
    <recommendedName>
        <fullName evidence="3">Retrovirus-related Pol polyprotein from transposon TNT 1-94</fullName>
    </recommendedName>
</protein>
<dbReference type="Proteomes" id="UP000222542">
    <property type="component" value="Unassembled WGS sequence"/>
</dbReference>
<accession>A0A2G2YTZ9</accession>
<dbReference type="EMBL" id="AYRZ02000009">
    <property type="protein sequence ID" value="PHT73230.1"/>
    <property type="molecule type" value="Genomic_DNA"/>
</dbReference>
<reference evidence="1 2" key="1">
    <citation type="journal article" date="2014" name="Nat. Genet.">
        <title>Genome sequence of the hot pepper provides insights into the evolution of pungency in Capsicum species.</title>
        <authorList>
            <person name="Kim S."/>
            <person name="Park M."/>
            <person name="Yeom S.I."/>
            <person name="Kim Y.M."/>
            <person name="Lee J.M."/>
            <person name="Lee H.A."/>
            <person name="Seo E."/>
            <person name="Choi J."/>
            <person name="Cheong K."/>
            <person name="Kim K.T."/>
            <person name="Jung K."/>
            <person name="Lee G.W."/>
            <person name="Oh S.K."/>
            <person name="Bae C."/>
            <person name="Kim S.B."/>
            <person name="Lee H.Y."/>
            <person name="Kim S.Y."/>
            <person name="Kim M.S."/>
            <person name="Kang B.C."/>
            <person name="Jo Y.D."/>
            <person name="Yang H.B."/>
            <person name="Jeong H.J."/>
            <person name="Kang W.H."/>
            <person name="Kwon J.K."/>
            <person name="Shin C."/>
            <person name="Lim J.Y."/>
            <person name="Park J.H."/>
            <person name="Huh J.H."/>
            <person name="Kim J.S."/>
            <person name="Kim B.D."/>
            <person name="Cohen O."/>
            <person name="Paran I."/>
            <person name="Suh M.C."/>
            <person name="Lee S.B."/>
            <person name="Kim Y.K."/>
            <person name="Shin Y."/>
            <person name="Noh S.J."/>
            <person name="Park J."/>
            <person name="Seo Y.S."/>
            <person name="Kwon S.Y."/>
            <person name="Kim H.A."/>
            <person name="Park J.M."/>
            <person name="Kim H.J."/>
            <person name="Choi S.B."/>
            <person name="Bosland P.W."/>
            <person name="Reeves G."/>
            <person name="Jo S.H."/>
            <person name="Lee B.W."/>
            <person name="Cho H.T."/>
            <person name="Choi H.S."/>
            <person name="Lee M.S."/>
            <person name="Yu Y."/>
            <person name="Do Choi Y."/>
            <person name="Park B.S."/>
            <person name="van Deynze A."/>
            <person name="Ashrafi H."/>
            <person name="Hill T."/>
            <person name="Kim W.T."/>
            <person name="Pai H.S."/>
            <person name="Ahn H.K."/>
            <person name="Yeam I."/>
            <person name="Giovannoni J.J."/>
            <person name="Rose J.K."/>
            <person name="Sorensen I."/>
            <person name="Lee S.J."/>
            <person name="Kim R.W."/>
            <person name="Choi I.Y."/>
            <person name="Choi B.S."/>
            <person name="Lim J.S."/>
            <person name="Lee Y.H."/>
            <person name="Choi D."/>
        </authorList>
    </citation>
    <scope>NUCLEOTIDE SEQUENCE [LARGE SCALE GENOMIC DNA]</scope>
    <source>
        <strain evidence="2">cv. CM334</strain>
    </source>
</reference>
<evidence type="ECO:0000313" key="1">
    <source>
        <dbReference type="EMBL" id="PHT73230.1"/>
    </source>
</evidence>
<proteinExistence type="predicted"/>
<dbReference type="Gramene" id="PHT73230">
    <property type="protein sequence ID" value="PHT73230"/>
    <property type="gene ID" value="T459_24015"/>
</dbReference>
<organism evidence="1 2">
    <name type="scientific">Capsicum annuum</name>
    <name type="common">Capsicum pepper</name>
    <dbReference type="NCBI Taxonomy" id="4072"/>
    <lineage>
        <taxon>Eukaryota</taxon>
        <taxon>Viridiplantae</taxon>
        <taxon>Streptophyta</taxon>
        <taxon>Embryophyta</taxon>
        <taxon>Tracheophyta</taxon>
        <taxon>Spermatophyta</taxon>
        <taxon>Magnoliopsida</taxon>
        <taxon>eudicotyledons</taxon>
        <taxon>Gunneridae</taxon>
        <taxon>Pentapetalae</taxon>
        <taxon>asterids</taxon>
        <taxon>lamiids</taxon>
        <taxon>Solanales</taxon>
        <taxon>Solanaceae</taxon>
        <taxon>Solanoideae</taxon>
        <taxon>Capsiceae</taxon>
        <taxon>Capsicum</taxon>
    </lineage>
</organism>
<evidence type="ECO:0008006" key="3">
    <source>
        <dbReference type="Google" id="ProtNLM"/>
    </source>
</evidence>
<reference evidence="1 2" key="2">
    <citation type="journal article" date="2017" name="Genome Biol.">
        <title>New reference genome sequences of hot pepper reveal the massive evolution of plant disease-resistance genes by retroduplication.</title>
        <authorList>
            <person name="Kim S."/>
            <person name="Park J."/>
            <person name="Yeom S.I."/>
            <person name="Kim Y.M."/>
            <person name="Seo E."/>
            <person name="Kim K.T."/>
            <person name="Kim M.S."/>
            <person name="Lee J.M."/>
            <person name="Cheong K."/>
            <person name="Shin H.S."/>
            <person name="Kim S.B."/>
            <person name="Han K."/>
            <person name="Lee J."/>
            <person name="Park M."/>
            <person name="Lee H.A."/>
            <person name="Lee H.Y."/>
            <person name="Lee Y."/>
            <person name="Oh S."/>
            <person name="Lee J.H."/>
            <person name="Choi E."/>
            <person name="Choi E."/>
            <person name="Lee S.E."/>
            <person name="Jeon J."/>
            <person name="Kim H."/>
            <person name="Choi G."/>
            <person name="Song H."/>
            <person name="Lee J."/>
            <person name="Lee S.C."/>
            <person name="Kwon J.K."/>
            <person name="Lee H.Y."/>
            <person name="Koo N."/>
            <person name="Hong Y."/>
            <person name="Kim R.W."/>
            <person name="Kang W.H."/>
            <person name="Huh J.H."/>
            <person name="Kang B.C."/>
            <person name="Yang T.J."/>
            <person name="Lee Y.H."/>
            <person name="Bennetzen J.L."/>
            <person name="Choi D."/>
        </authorList>
    </citation>
    <scope>NUCLEOTIDE SEQUENCE [LARGE SCALE GENOMIC DNA]</scope>
    <source>
        <strain evidence="2">cv. CM334</strain>
    </source>
</reference>
<comment type="caution">
    <text evidence="1">The sequence shown here is derived from an EMBL/GenBank/DDBJ whole genome shotgun (WGS) entry which is preliminary data.</text>
</comment>
<gene>
    <name evidence="1" type="ORF">T459_24015</name>
</gene>